<evidence type="ECO:0000259" key="13">
    <source>
        <dbReference type="SMART" id="SM00760"/>
    </source>
</evidence>
<dbReference type="PROSITE" id="PS00675">
    <property type="entry name" value="SIGMA54_INTERACT_1"/>
    <property type="match status" value="1"/>
</dbReference>
<comment type="caution">
    <text evidence="14">The sequence shown here is derived from an EMBL/GenBank/DDBJ whole genome shotgun (WGS) entry which is preliminary data.</text>
</comment>
<dbReference type="Gene3D" id="3.40.50.300">
    <property type="entry name" value="P-loop containing nucleotide triphosphate hydrolases"/>
    <property type="match status" value="1"/>
</dbReference>
<dbReference type="PANTHER" id="PTHR30050">
    <property type="entry name" value="CHROMOSOMAL REPLICATION INITIATOR PROTEIN DNAA"/>
    <property type="match status" value="1"/>
</dbReference>
<comment type="caution">
    <text evidence="8">Lacks conserved residue(s) required for the propagation of feature annotation.</text>
</comment>
<comment type="domain">
    <text evidence="8">Domain I is involved in oligomerization and binding regulators, domain II is flexibile and of varying length in different bacteria, domain III forms the AAA+ region, while domain IV binds dsDNA.</text>
</comment>
<sequence>MSSNHVTLWDRCLDIIKDNLSESAYVMWFTPVRALSFDNNVLTLGVPSYFFYEYLEEHYIDLLQRVLYRVFGNGVQLKYQVGVVENPKTDVVVAGANKSVNAVPQVSAPATHVPDPFKQQVYEELDSQLNPVYNFENYYSGVSNKLARTAGESIAEKPGKTAFNPLFLYGESGVGKTHLVQAIGIRIKEKDPSARVLYLSSHLFQVQYTNAVRSNTVNDFINFYQSIDVLLIDDIQDLAGKTGTQNTFFHIFNHLHQNNKQLVLTSDRPPVSLEGMVPRLLTRFKWGLTAEVERPDYELRRNILLNKIHQDGLPISEEVVDYIARNVADNVRDLEGIIVSLMARSTIFNREITIDLAERVLSTSVHVEKKQVTIELIQEKVCGFYDMDPKLLQAKTRKREIVQARQISMYLSKKYTDYSLSRIGDILGRKDHATVLHACKTISEQLEIDKALRANVLEIEESLKK</sequence>
<dbReference type="GeneID" id="92927168"/>
<dbReference type="InterPro" id="IPR025662">
    <property type="entry name" value="Sigma_54_int_dom_ATP-bd_1"/>
</dbReference>
<dbReference type="PANTHER" id="PTHR30050:SF2">
    <property type="entry name" value="CHROMOSOMAL REPLICATION INITIATOR PROTEIN DNAA"/>
    <property type="match status" value="1"/>
</dbReference>
<dbReference type="GO" id="GO:0006275">
    <property type="term" value="P:regulation of DNA replication"/>
    <property type="evidence" value="ECO:0007669"/>
    <property type="project" value="UniProtKB-UniRule"/>
</dbReference>
<dbReference type="Pfam" id="PF11638">
    <property type="entry name" value="DnaA_N"/>
    <property type="match status" value="1"/>
</dbReference>
<feature type="binding site" evidence="8">
    <location>
        <position position="175"/>
    </location>
    <ligand>
        <name>ATP</name>
        <dbReference type="ChEBI" id="CHEBI:30616"/>
    </ligand>
</feature>
<dbReference type="GO" id="GO:0005524">
    <property type="term" value="F:ATP binding"/>
    <property type="evidence" value="ECO:0007669"/>
    <property type="project" value="UniProtKB-UniRule"/>
</dbReference>
<protein>
    <recommendedName>
        <fullName evidence="8 9">Chromosomal replication initiator protein DnaA</fullName>
    </recommendedName>
</protein>
<dbReference type="Proteomes" id="UP000262954">
    <property type="component" value="Unassembled WGS sequence"/>
</dbReference>
<dbReference type="GO" id="GO:0003688">
    <property type="term" value="F:DNA replication origin binding"/>
    <property type="evidence" value="ECO:0007669"/>
    <property type="project" value="UniProtKB-UniRule"/>
</dbReference>
<dbReference type="GO" id="GO:0008289">
    <property type="term" value="F:lipid binding"/>
    <property type="evidence" value="ECO:0007669"/>
    <property type="project" value="UniProtKB-KW"/>
</dbReference>
<dbReference type="GO" id="GO:0005886">
    <property type="term" value="C:plasma membrane"/>
    <property type="evidence" value="ECO:0007669"/>
    <property type="project" value="TreeGrafter"/>
</dbReference>
<gene>
    <name evidence="8" type="primary">dnaA</name>
    <name evidence="14" type="ORF">DDY73_12725</name>
</gene>
<dbReference type="Pfam" id="PF00308">
    <property type="entry name" value="Bac_DnaA"/>
    <property type="match status" value="1"/>
</dbReference>
<feature type="domain" description="Chromosomal replication initiator DnaA C-terminal" evidence="13">
    <location>
        <begin position="373"/>
        <end position="442"/>
    </location>
</feature>
<dbReference type="EMBL" id="DNWC01000163">
    <property type="protein sequence ID" value="HBJ09852.1"/>
    <property type="molecule type" value="Genomic_DNA"/>
</dbReference>
<keyword evidence="4 8" id="KW-0547">Nucleotide-binding</keyword>
<feature type="binding site" evidence="8">
    <location>
        <position position="176"/>
    </location>
    <ligand>
        <name>ATP</name>
        <dbReference type="ChEBI" id="CHEBI:30616"/>
    </ligand>
</feature>
<feature type="domain" description="AAA+ ATPase" evidence="12">
    <location>
        <begin position="162"/>
        <end position="292"/>
    </location>
</feature>
<organism evidence="14 15">
    <name type="scientific">Coprobacter fastidiosus</name>
    <dbReference type="NCBI Taxonomy" id="1099853"/>
    <lineage>
        <taxon>Bacteria</taxon>
        <taxon>Pseudomonadati</taxon>
        <taxon>Bacteroidota</taxon>
        <taxon>Bacteroidia</taxon>
        <taxon>Bacteroidales</taxon>
        <taxon>Barnesiellaceae</taxon>
        <taxon>Coprobacter</taxon>
    </lineage>
</organism>
<feature type="region of interest" description="Domain IV, binds dsDNA" evidence="8">
    <location>
        <begin position="346"/>
        <end position="465"/>
    </location>
</feature>
<dbReference type="InterPro" id="IPR001957">
    <property type="entry name" value="Chromosome_initiator_DnaA"/>
</dbReference>
<comment type="function">
    <text evidence="8 10">Plays an essential role in the initiation and regulation of chromosomal replication. ATP-DnaA binds to the origin of replication (oriC) to initiate formation of the DNA replication initiation complex once per cell cycle. Binds the DnaA box (a 9 base pair repeat at the origin) and separates the double-stranded (ds)DNA. Forms a right-handed helical filament on oriC DNA; dsDNA binds to the exterior of the filament while single-stranded (ss)DNA is stabiized in the filament's interior. The ATP-DnaA-oriC complex binds and stabilizes one strand of the AT-rich DNA unwinding element (DUE), permitting loading of DNA polymerase. After initiation quickly degrades to an ADP-DnaA complex that is not apt for DNA replication. Binds acidic phospholipids.</text>
</comment>
<dbReference type="InterPro" id="IPR027417">
    <property type="entry name" value="P-loop_NTPase"/>
</dbReference>
<evidence type="ECO:0000256" key="4">
    <source>
        <dbReference type="ARBA" id="ARBA00022741"/>
    </source>
</evidence>
<dbReference type="SMART" id="SM00760">
    <property type="entry name" value="Bac_DnaA_C"/>
    <property type="match status" value="1"/>
</dbReference>
<comment type="subcellular location">
    <subcellularLocation>
        <location evidence="8">Cytoplasm</location>
    </subcellularLocation>
</comment>
<feature type="binding site" evidence="8">
    <location>
        <position position="173"/>
    </location>
    <ligand>
        <name>ATP</name>
        <dbReference type="ChEBI" id="CHEBI:30616"/>
    </ligand>
</feature>
<keyword evidence="6 8" id="KW-0446">Lipid-binding</keyword>
<proteinExistence type="inferred from homology"/>
<evidence type="ECO:0000256" key="2">
    <source>
        <dbReference type="ARBA" id="ARBA00022490"/>
    </source>
</evidence>
<dbReference type="InterPro" id="IPR018312">
    <property type="entry name" value="Chromosome_initiator_DnaA_CS"/>
</dbReference>
<dbReference type="Gene3D" id="1.10.8.60">
    <property type="match status" value="1"/>
</dbReference>
<reference evidence="14 15" key="1">
    <citation type="journal article" date="2018" name="Nat. Biotechnol.">
        <title>A standardized bacterial taxonomy based on genome phylogeny substantially revises the tree of life.</title>
        <authorList>
            <person name="Parks D.H."/>
            <person name="Chuvochina M."/>
            <person name="Waite D.W."/>
            <person name="Rinke C."/>
            <person name="Skarshewski A."/>
            <person name="Chaumeil P.A."/>
            <person name="Hugenholtz P."/>
        </authorList>
    </citation>
    <scope>NUCLEOTIDE SEQUENCE [LARGE SCALE GENOMIC DNA]</scope>
    <source>
        <strain evidence="14">UBA11482</strain>
    </source>
</reference>
<dbReference type="GO" id="GO:0005737">
    <property type="term" value="C:cytoplasm"/>
    <property type="evidence" value="ECO:0007669"/>
    <property type="project" value="UniProtKB-SubCell"/>
</dbReference>
<dbReference type="InterPro" id="IPR013317">
    <property type="entry name" value="DnaA_dom"/>
</dbReference>
<dbReference type="Gene3D" id="1.10.1750.10">
    <property type="match status" value="1"/>
</dbReference>
<evidence type="ECO:0000256" key="3">
    <source>
        <dbReference type="ARBA" id="ARBA00022705"/>
    </source>
</evidence>
<evidence type="ECO:0000313" key="15">
    <source>
        <dbReference type="Proteomes" id="UP000262954"/>
    </source>
</evidence>
<dbReference type="Pfam" id="PF08299">
    <property type="entry name" value="Bac_DnaA_C"/>
    <property type="match status" value="1"/>
</dbReference>
<dbReference type="InterPro" id="IPR020591">
    <property type="entry name" value="Chromosome_initiator_DnaA-like"/>
</dbReference>
<dbReference type="PRINTS" id="PR00051">
    <property type="entry name" value="DNAA"/>
</dbReference>
<dbReference type="AlphaFoldDB" id="A0A354M5R3"/>
<name>A0A354M5R3_9BACT</name>
<dbReference type="InterPro" id="IPR003593">
    <property type="entry name" value="AAA+_ATPase"/>
</dbReference>
<dbReference type="SMART" id="SM00382">
    <property type="entry name" value="AAA"/>
    <property type="match status" value="1"/>
</dbReference>
<dbReference type="SUPFAM" id="SSF52540">
    <property type="entry name" value="P-loop containing nucleoside triphosphate hydrolases"/>
    <property type="match status" value="1"/>
</dbReference>
<evidence type="ECO:0000256" key="5">
    <source>
        <dbReference type="ARBA" id="ARBA00022840"/>
    </source>
</evidence>
<evidence type="ECO:0000256" key="1">
    <source>
        <dbReference type="ARBA" id="ARBA00006583"/>
    </source>
</evidence>
<dbReference type="InterPro" id="IPR010921">
    <property type="entry name" value="Trp_repressor/repl_initiator"/>
</dbReference>
<dbReference type="SUPFAM" id="SSF48295">
    <property type="entry name" value="TrpR-like"/>
    <property type="match status" value="1"/>
</dbReference>
<dbReference type="CDD" id="cd06571">
    <property type="entry name" value="Bac_DnaA_C"/>
    <property type="match status" value="1"/>
</dbReference>
<evidence type="ECO:0000256" key="10">
    <source>
        <dbReference type="RuleBase" id="RU000577"/>
    </source>
</evidence>
<accession>A0A354M5R3</accession>
<dbReference type="InterPro" id="IPR038454">
    <property type="entry name" value="DnaA_N_sf"/>
</dbReference>
<dbReference type="GO" id="GO:0006270">
    <property type="term" value="P:DNA replication initiation"/>
    <property type="evidence" value="ECO:0007669"/>
    <property type="project" value="UniProtKB-UniRule"/>
</dbReference>
<dbReference type="PROSITE" id="PS01008">
    <property type="entry name" value="DNAA"/>
    <property type="match status" value="1"/>
</dbReference>
<comment type="similarity">
    <text evidence="1 8 11">Belongs to the DnaA family.</text>
</comment>
<evidence type="ECO:0000256" key="11">
    <source>
        <dbReference type="RuleBase" id="RU004227"/>
    </source>
</evidence>
<keyword evidence="7 8" id="KW-0238">DNA-binding</keyword>
<evidence type="ECO:0000256" key="9">
    <source>
        <dbReference type="NCBIfam" id="TIGR00362"/>
    </source>
</evidence>
<dbReference type="InterPro" id="IPR024633">
    <property type="entry name" value="DnaA_N_dom"/>
</dbReference>
<dbReference type="Gene3D" id="3.30.300.180">
    <property type="match status" value="1"/>
</dbReference>
<evidence type="ECO:0000256" key="7">
    <source>
        <dbReference type="ARBA" id="ARBA00023125"/>
    </source>
</evidence>
<evidence type="ECO:0000256" key="6">
    <source>
        <dbReference type="ARBA" id="ARBA00023121"/>
    </source>
</evidence>
<keyword evidence="2 8" id="KW-0963">Cytoplasm</keyword>
<keyword evidence="3 8" id="KW-0235">DNA replication</keyword>
<feature type="region of interest" description="Domain I, interacts with DnaA modulators" evidence="8">
    <location>
        <begin position="1"/>
        <end position="88"/>
    </location>
</feature>
<evidence type="ECO:0000259" key="12">
    <source>
        <dbReference type="SMART" id="SM00382"/>
    </source>
</evidence>
<dbReference type="CDD" id="cd00009">
    <property type="entry name" value="AAA"/>
    <property type="match status" value="1"/>
</dbReference>
<comment type="subunit">
    <text evidence="8">Oligomerizes as a right-handed, spiral filament on DNA at oriC.</text>
</comment>
<keyword evidence="5 8" id="KW-0067">ATP-binding</keyword>
<dbReference type="InterPro" id="IPR013159">
    <property type="entry name" value="DnaA_C"/>
</dbReference>
<dbReference type="FunFam" id="3.40.50.300:FF:000668">
    <property type="entry name" value="Chromosomal replication initiator protein DnaA"/>
    <property type="match status" value="1"/>
</dbReference>
<dbReference type="NCBIfam" id="TIGR00362">
    <property type="entry name" value="DnaA"/>
    <property type="match status" value="1"/>
</dbReference>
<dbReference type="RefSeq" id="WP_022389959.1">
    <property type="nucleotide sequence ID" value="NZ_AP028032.1"/>
</dbReference>
<evidence type="ECO:0000256" key="8">
    <source>
        <dbReference type="HAMAP-Rule" id="MF_00377"/>
    </source>
</evidence>
<feature type="binding site" evidence="8">
    <location>
        <position position="177"/>
    </location>
    <ligand>
        <name>ATP</name>
        <dbReference type="ChEBI" id="CHEBI:30616"/>
    </ligand>
</feature>
<dbReference type="HAMAP" id="MF_00377">
    <property type="entry name" value="DnaA_bact"/>
    <property type="match status" value="1"/>
</dbReference>
<evidence type="ECO:0000313" key="14">
    <source>
        <dbReference type="EMBL" id="HBJ09852.1"/>
    </source>
</evidence>